<proteinExistence type="predicted"/>
<dbReference type="VEuPathDB" id="FungiDB:RhiirA1_468448"/>
<organism evidence="2 3">
    <name type="scientific">Rhizophagus irregularis</name>
    <dbReference type="NCBI Taxonomy" id="588596"/>
    <lineage>
        <taxon>Eukaryota</taxon>
        <taxon>Fungi</taxon>
        <taxon>Fungi incertae sedis</taxon>
        <taxon>Mucoromycota</taxon>
        <taxon>Glomeromycotina</taxon>
        <taxon>Glomeromycetes</taxon>
        <taxon>Glomerales</taxon>
        <taxon>Glomeraceae</taxon>
        <taxon>Rhizophagus</taxon>
    </lineage>
</organism>
<evidence type="ECO:0000313" key="2">
    <source>
        <dbReference type="EMBL" id="PKK56930.1"/>
    </source>
</evidence>
<reference evidence="2 3" key="1">
    <citation type="submission" date="2016-04" db="EMBL/GenBank/DDBJ databases">
        <title>Genome analyses suggest a sexual origin of heterokaryosis in a supposedly ancient asexual fungus.</title>
        <authorList>
            <person name="Ropars J."/>
            <person name="Sedzielewska K."/>
            <person name="Noel J."/>
            <person name="Charron P."/>
            <person name="Farinelli L."/>
            <person name="Marton T."/>
            <person name="Kruger M."/>
            <person name="Pelin A."/>
            <person name="Brachmann A."/>
            <person name="Corradi N."/>
        </authorList>
    </citation>
    <scope>NUCLEOTIDE SEQUENCE [LARGE SCALE GENOMIC DNA]</scope>
    <source>
        <strain evidence="2 3">C2</strain>
    </source>
</reference>
<name>A0A2N1M5R7_9GLOM</name>
<evidence type="ECO:0000256" key="1">
    <source>
        <dbReference type="SAM" id="MobiDB-lite"/>
    </source>
</evidence>
<dbReference type="EMBL" id="LLXL01004947">
    <property type="protein sequence ID" value="PKK56930.1"/>
    <property type="molecule type" value="Genomic_DNA"/>
</dbReference>
<protein>
    <submittedName>
        <fullName evidence="2">Uncharacterized protein</fullName>
    </submittedName>
</protein>
<dbReference type="Proteomes" id="UP000233469">
    <property type="component" value="Unassembled WGS sequence"/>
</dbReference>
<dbReference type="AlphaFoldDB" id="A0A2N1M5R7"/>
<reference evidence="2 3" key="2">
    <citation type="submission" date="2017-10" db="EMBL/GenBank/DDBJ databases">
        <title>Extensive intraspecific genome diversity in a model arbuscular mycorrhizal fungus.</title>
        <authorList>
            <person name="Chen E.C.H."/>
            <person name="Morin E."/>
            <person name="Baudet D."/>
            <person name="Noel J."/>
            <person name="Ndikumana S."/>
            <person name="Charron P."/>
            <person name="St-Onge C."/>
            <person name="Giorgi J."/>
            <person name="Grigoriev I.V."/>
            <person name="Roux C."/>
            <person name="Martin F.M."/>
            <person name="Corradi N."/>
        </authorList>
    </citation>
    <scope>NUCLEOTIDE SEQUENCE [LARGE SCALE GENOMIC DNA]</scope>
    <source>
        <strain evidence="2 3">C2</strain>
    </source>
</reference>
<accession>A0A2N1M5R7</accession>
<dbReference type="InterPro" id="IPR012337">
    <property type="entry name" value="RNaseH-like_sf"/>
</dbReference>
<feature type="compositionally biased region" description="Acidic residues" evidence="1">
    <location>
        <begin position="321"/>
        <end position="335"/>
    </location>
</feature>
<evidence type="ECO:0000313" key="3">
    <source>
        <dbReference type="Proteomes" id="UP000233469"/>
    </source>
</evidence>
<dbReference type="VEuPathDB" id="FungiDB:FUN_018667"/>
<dbReference type="SUPFAM" id="SSF53098">
    <property type="entry name" value="Ribonuclease H-like"/>
    <property type="match status" value="1"/>
</dbReference>
<gene>
    <name evidence="2" type="ORF">RhiirC2_799003</name>
</gene>
<dbReference type="VEuPathDB" id="FungiDB:RhiirFUN_018725"/>
<comment type="caution">
    <text evidence="2">The sequence shown here is derived from an EMBL/GenBank/DDBJ whole genome shotgun (WGS) entry which is preliminary data.</text>
</comment>
<sequence length="335" mass="38645">MLEQELAQVNNKVKTEIESETNLTIVNQEKWIVGGRLKSYCKIRWTTASESVNSVINLEQILIKIVANNGNLLTNDNIARIIQSQNFFLNLRILAFVLKPLRKAVLALEAKSATLADCFLSLAKLAAVLNKLPKSFNSHFHSHCVKIINERFNEFNNDKYITCFFLDPVSELFERRLNLKLTTLELMYKLITYWKSNSKTELNYYEVDQRKNVHLSDDKINICIVEAFKETDENDDDDLTPTHKSTGGKKILKDNCYVLIEPVWIENFINLSHDLIIKDIDVPKDLLDDFDENMNDDNRVSDDAGGDEDDNRDGKGYYNYDVDDLLSNTDEEEED</sequence>
<feature type="region of interest" description="Disordered" evidence="1">
    <location>
        <begin position="293"/>
        <end position="335"/>
    </location>
</feature>